<gene>
    <name evidence="1" type="ORF">HNQ36_002757</name>
</gene>
<accession>A0A840MY33</accession>
<evidence type="ECO:0000313" key="1">
    <source>
        <dbReference type="EMBL" id="MBB5052783.1"/>
    </source>
</evidence>
<comment type="caution">
    <text evidence="1">The sequence shown here is derived from an EMBL/GenBank/DDBJ whole genome shotgun (WGS) entry which is preliminary data.</text>
</comment>
<evidence type="ECO:0000313" key="2">
    <source>
        <dbReference type="Proteomes" id="UP000521227"/>
    </source>
</evidence>
<dbReference type="AlphaFoldDB" id="A0A840MY33"/>
<sequence length="137" mass="15516">MKKPKKKTVKVGAMAADVDFQATAAGSITEDEIYHRLEWFFDPRHDPAKGHSIDPNTPIEKFFQNMDPSTGRTVLWVNINKASPTYFPAWRSALFHGVQFPWTSQKPIAIGIRDIQNFGKLIDSAVLSYQHVGWQVS</sequence>
<organism evidence="1 2">
    <name type="scientific">Afipia massiliensis</name>
    <dbReference type="NCBI Taxonomy" id="211460"/>
    <lineage>
        <taxon>Bacteria</taxon>
        <taxon>Pseudomonadati</taxon>
        <taxon>Pseudomonadota</taxon>
        <taxon>Alphaproteobacteria</taxon>
        <taxon>Hyphomicrobiales</taxon>
        <taxon>Nitrobacteraceae</taxon>
        <taxon>Afipia</taxon>
    </lineage>
</organism>
<dbReference type="RefSeq" id="WP_184085862.1">
    <property type="nucleotide sequence ID" value="NZ_JACHIJ010000003.1"/>
</dbReference>
<protein>
    <submittedName>
        <fullName evidence="1">Uncharacterized protein</fullName>
    </submittedName>
</protein>
<name>A0A840MY33_9BRAD</name>
<proteinExistence type="predicted"/>
<dbReference type="EMBL" id="JACHIJ010000003">
    <property type="protein sequence ID" value="MBB5052783.1"/>
    <property type="molecule type" value="Genomic_DNA"/>
</dbReference>
<dbReference type="Proteomes" id="UP000521227">
    <property type="component" value="Unassembled WGS sequence"/>
</dbReference>
<reference evidence="1 2" key="1">
    <citation type="submission" date="2020-08" db="EMBL/GenBank/DDBJ databases">
        <title>Genomic Encyclopedia of Type Strains, Phase IV (KMG-IV): sequencing the most valuable type-strain genomes for metagenomic binning, comparative biology and taxonomic classification.</title>
        <authorList>
            <person name="Goeker M."/>
        </authorList>
    </citation>
    <scope>NUCLEOTIDE SEQUENCE [LARGE SCALE GENOMIC DNA]</scope>
    <source>
        <strain evidence="1 2">DSM 17498</strain>
    </source>
</reference>